<evidence type="ECO:0000313" key="15">
    <source>
        <dbReference type="RefSeq" id="XP_024871308.1"/>
    </source>
</evidence>
<feature type="domain" description="Josephin" evidence="13">
    <location>
        <begin position="37"/>
        <end position="214"/>
    </location>
</feature>
<protein>
    <recommendedName>
        <fullName evidence="9">Josephin-2</fullName>
        <ecNumber evidence="3">3.4.19.12</ecNumber>
    </recommendedName>
    <alternativeName>
        <fullName evidence="10">Josephin domain-containing protein 2</fullName>
    </alternativeName>
</protein>
<evidence type="ECO:0000256" key="7">
    <source>
        <dbReference type="ARBA" id="ARBA00022801"/>
    </source>
</evidence>
<dbReference type="GeneID" id="112454253"/>
<dbReference type="EC" id="3.4.19.12" evidence="3"/>
<dbReference type="GO" id="GO:0006508">
    <property type="term" value="P:proteolysis"/>
    <property type="evidence" value="ECO:0007669"/>
    <property type="project" value="UniProtKB-KW"/>
</dbReference>
<dbReference type="PANTHER" id="PTHR13291">
    <property type="entry name" value="JOSEPHIN 1, 2"/>
    <property type="match status" value="1"/>
</dbReference>
<dbReference type="GO" id="GO:0016579">
    <property type="term" value="P:protein deubiquitination"/>
    <property type="evidence" value="ECO:0007669"/>
    <property type="project" value="InterPro"/>
</dbReference>
<sequence length="261" mass="30336">MVVSSKSTGRDRSRFHTDGWERNYVVAMVASTATDMTGSIYHERQVKELCALHALNNLFQERGFSKQELDQICYSLSPDVWINPHKSLLGLGNYDINVIMAALQRRGREAVWFDKRRDPKCLCLDNIEGFILNVPTEYKLGFVLLPLKRRHWIALKKIHGAFYNLDSKLDSPQLIGKDNDLLIYLKDQIDSKEKELFLVVSREIDSNQGWLIDTCENKDDNNMDHDSIRYIEDGYPDIDLKKSESKEMNENEEFLDNKNSR</sequence>
<dbReference type="FunFam" id="3.90.70.40:FF:000003">
    <property type="entry name" value="josephin-2 isoform X1"/>
    <property type="match status" value="1"/>
</dbReference>
<dbReference type="InterPro" id="IPR006155">
    <property type="entry name" value="Josephin"/>
</dbReference>
<feature type="region of interest" description="Disordered" evidence="12">
    <location>
        <begin position="241"/>
        <end position="261"/>
    </location>
</feature>
<keyword evidence="6" id="KW-0833">Ubl conjugation pathway</keyword>
<comment type="subcellular location">
    <subcellularLocation>
        <location evidence="2">Cytoplasm</location>
        <location evidence="2">Cytosol</location>
    </subcellularLocation>
</comment>
<evidence type="ECO:0000256" key="3">
    <source>
        <dbReference type="ARBA" id="ARBA00012759"/>
    </source>
</evidence>
<evidence type="ECO:0000256" key="8">
    <source>
        <dbReference type="ARBA" id="ARBA00058284"/>
    </source>
</evidence>
<evidence type="ECO:0000256" key="1">
    <source>
        <dbReference type="ARBA" id="ARBA00000707"/>
    </source>
</evidence>
<evidence type="ECO:0000256" key="4">
    <source>
        <dbReference type="ARBA" id="ARBA00022490"/>
    </source>
</evidence>
<evidence type="ECO:0000256" key="2">
    <source>
        <dbReference type="ARBA" id="ARBA00004514"/>
    </source>
</evidence>
<dbReference type="InterPro" id="IPR040053">
    <property type="entry name" value="JOSD1/2"/>
</dbReference>
<dbReference type="GO" id="GO:0005829">
    <property type="term" value="C:cytosol"/>
    <property type="evidence" value="ECO:0007669"/>
    <property type="project" value="UniProtKB-SubCell"/>
</dbReference>
<keyword evidence="5" id="KW-0645">Protease</keyword>
<dbReference type="SMART" id="SM01246">
    <property type="entry name" value="Josephin"/>
    <property type="match status" value="1"/>
</dbReference>
<dbReference type="Gene3D" id="3.90.70.40">
    <property type="match status" value="1"/>
</dbReference>
<dbReference type="RefSeq" id="XP_024871308.1">
    <property type="nucleotide sequence ID" value="XM_025015540.1"/>
</dbReference>
<dbReference type="OrthoDB" id="422700at2759"/>
<dbReference type="Proteomes" id="UP000504618">
    <property type="component" value="Unplaced"/>
</dbReference>
<keyword evidence="4" id="KW-0963">Cytoplasm</keyword>
<feature type="active site" evidence="11">
    <location>
        <position position="151"/>
    </location>
</feature>
<reference evidence="15" key="1">
    <citation type="submission" date="2025-08" db="UniProtKB">
        <authorList>
            <consortium name="RefSeq"/>
        </authorList>
    </citation>
    <scope>IDENTIFICATION</scope>
    <source>
        <tissue evidence="15">Whole body</tissue>
    </source>
</reference>
<keyword evidence="14" id="KW-1185">Reference proteome</keyword>
<evidence type="ECO:0000259" key="13">
    <source>
        <dbReference type="PROSITE" id="PS50957"/>
    </source>
</evidence>
<evidence type="ECO:0000256" key="6">
    <source>
        <dbReference type="ARBA" id="ARBA00022786"/>
    </source>
</evidence>
<dbReference type="AlphaFoldDB" id="A0A6J1PPQ5"/>
<gene>
    <name evidence="15" type="primary">LOC112454253</name>
</gene>
<name>A0A6J1PPQ5_9HYME</name>
<evidence type="ECO:0000256" key="11">
    <source>
        <dbReference type="PROSITE-ProRule" id="PRU00331"/>
    </source>
</evidence>
<organism evidence="14 15">
    <name type="scientific">Temnothorax curvispinosus</name>
    <dbReference type="NCBI Taxonomy" id="300111"/>
    <lineage>
        <taxon>Eukaryota</taxon>
        <taxon>Metazoa</taxon>
        <taxon>Ecdysozoa</taxon>
        <taxon>Arthropoda</taxon>
        <taxon>Hexapoda</taxon>
        <taxon>Insecta</taxon>
        <taxon>Pterygota</taxon>
        <taxon>Neoptera</taxon>
        <taxon>Endopterygota</taxon>
        <taxon>Hymenoptera</taxon>
        <taxon>Apocrita</taxon>
        <taxon>Aculeata</taxon>
        <taxon>Formicoidea</taxon>
        <taxon>Formicidae</taxon>
        <taxon>Myrmicinae</taxon>
        <taxon>Temnothorax</taxon>
    </lineage>
</organism>
<evidence type="ECO:0000313" key="14">
    <source>
        <dbReference type="Proteomes" id="UP000504618"/>
    </source>
</evidence>
<comment type="catalytic activity">
    <reaction evidence="1">
        <text>Thiol-dependent hydrolysis of ester, thioester, amide, peptide and isopeptide bonds formed by the C-terminal Gly of ubiquitin (a 76-residue protein attached to proteins as an intracellular targeting signal).</text>
        <dbReference type="EC" id="3.4.19.12"/>
    </reaction>
</comment>
<comment type="function">
    <text evidence="8">Cleaves 'Lys-63'-linked poly-ubiquitin chains, and with lesser efficiency 'Lys-48'-linked poly-ubiquitin chains (in vitro). May act as a deubiquitinating enzyme.</text>
</comment>
<dbReference type="CTD" id="31560"/>
<feature type="active site" evidence="11">
    <location>
        <position position="50"/>
    </location>
</feature>
<evidence type="ECO:0000256" key="12">
    <source>
        <dbReference type="SAM" id="MobiDB-lite"/>
    </source>
</evidence>
<dbReference type="GO" id="GO:0004843">
    <property type="term" value="F:cysteine-type deubiquitinase activity"/>
    <property type="evidence" value="ECO:0007669"/>
    <property type="project" value="UniProtKB-EC"/>
</dbReference>
<proteinExistence type="predicted"/>
<accession>A0A6J1PPQ5</accession>
<dbReference type="PROSITE" id="PS50957">
    <property type="entry name" value="JOSEPHIN"/>
    <property type="match status" value="1"/>
</dbReference>
<dbReference type="Pfam" id="PF02099">
    <property type="entry name" value="Josephin"/>
    <property type="match status" value="1"/>
</dbReference>
<dbReference type="PANTHER" id="PTHR13291:SF0">
    <property type="entry name" value="JOSEPHIN-LIKE PROTEIN"/>
    <property type="match status" value="1"/>
</dbReference>
<evidence type="ECO:0000256" key="10">
    <source>
        <dbReference type="ARBA" id="ARBA00077222"/>
    </source>
</evidence>
<evidence type="ECO:0000256" key="9">
    <source>
        <dbReference type="ARBA" id="ARBA00069892"/>
    </source>
</evidence>
<keyword evidence="7 11" id="KW-0378">Hydrolase</keyword>
<feature type="active site" evidence="11">
    <location>
        <position position="166"/>
    </location>
</feature>
<evidence type="ECO:0000256" key="5">
    <source>
        <dbReference type="ARBA" id="ARBA00022670"/>
    </source>
</evidence>